<gene>
    <name evidence="2" type="ORF">BSQ44_17480</name>
</gene>
<dbReference type="InterPro" id="IPR011008">
    <property type="entry name" value="Dimeric_a/b-barrel"/>
</dbReference>
<accession>A0A1L3SU73</accession>
<evidence type="ECO:0000313" key="3">
    <source>
        <dbReference type="Proteomes" id="UP000182840"/>
    </source>
</evidence>
<dbReference type="AlphaFoldDB" id="A0A1L3SU73"/>
<protein>
    <submittedName>
        <fullName evidence="2">Antibiotic biosynthesis monooxygenase</fullName>
    </submittedName>
</protein>
<dbReference type="PROSITE" id="PS51725">
    <property type="entry name" value="ABM"/>
    <property type="match status" value="1"/>
</dbReference>
<sequence length="121" mass="13837">MEEFSIIVEYETEDGREDEFLQLVTDHARRTLEEESGCLRFEVLKPVERGGAPIPNRIIVSEYYASYGAVEEHENNPRLERVRSALAPLVKSRRLVLSKALQQRPAEEGIRPENLNAANDD</sequence>
<evidence type="ECO:0000259" key="1">
    <source>
        <dbReference type="PROSITE" id="PS51725"/>
    </source>
</evidence>
<dbReference type="Gene3D" id="3.30.70.100">
    <property type="match status" value="1"/>
</dbReference>
<dbReference type="RefSeq" id="WP_072606426.1">
    <property type="nucleotide sequence ID" value="NZ_CP018171.1"/>
</dbReference>
<dbReference type="SUPFAM" id="SSF54909">
    <property type="entry name" value="Dimeric alpha+beta barrel"/>
    <property type="match status" value="1"/>
</dbReference>
<evidence type="ECO:0000313" key="2">
    <source>
        <dbReference type="EMBL" id="APH72956.1"/>
    </source>
</evidence>
<dbReference type="STRING" id="1670800.BSQ44_17480"/>
<dbReference type="GO" id="GO:0004497">
    <property type="term" value="F:monooxygenase activity"/>
    <property type="evidence" value="ECO:0007669"/>
    <property type="project" value="UniProtKB-KW"/>
</dbReference>
<proteinExistence type="predicted"/>
<keyword evidence="2" id="KW-0503">Monooxygenase</keyword>
<dbReference type="OrthoDB" id="9812754at2"/>
<dbReference type="EMBL" id="CP018171">
    <property type="protein sequence ID" value="APH72956.1"/>
    <property type="molecule type" value="Genomic_DNA"/>
</dbReference>
<dbReference type="Proteomes" id="UP000182840">
    <property type="component" value="Chromosome"/>
</dbReference>
<organism evidence="2 3">
    <name type="scientific">Aquibium oceanicum</name>
    <dbReference type="NCBI Taxonomy" id="1670800"/>
    <lineage>
        <taxon>Bacteria</taxon>
        <taxon>Pseudomonadati</taxon>
        <taxon>Pseudomonadota</taxon>
        <taxon>Alphaproteobacteria</taxon>
        <taxon>Hyphomicrobiales</taxon>
        <taxon>Phyllobacteriaceae</taxon>
        <taxon>Aquibium</taxon>
    </lineage>
</organism>
<dbReference type="Pfam" id="PF03992">
    <property type="entry name" value="ABM"/>
    <property type="match status" value="1"/>
</dbReference>
<dbReference type="InterPro" id="IPR007138">
    <property type="entry name" value="ABM_dom"/>
</dbReference>
<dbReference type="KEGG" id="meso:BSQ44_17480"/>
<feature type="domain" description="ABM" evidence="1">
    <location>
        <begin position="4"/>
        <end position="100"/>
    </location>
</feature>
<name>A0A1L3SU73_9HYPH</name>
<reference evidence="3" key="1">
    <citation type="submission" date="2016-11" db="EMBL/GenBank/DDBJ databases">
        <title>Mesorhizobium oceanicum sp. nov., isolated from deep seawater in South China Sea.</title>
        <authorList>
            <person name="Fu G.-Y."/>
        </authorList>
    </citation>
    <scope>NUCLEOTIDE SEQUENCE [LARGE SCALE GENOMIC DNA]</scope>
    <source>
        <strain evidence="3">B7</strain>
    </source>
</reference>
<keyword evidence="3" id="KW-1185">Reference proteome</keyword>
<keyword evidence="2" id="KW-0560">Oxidoreductase</keyword>